<dbReference type="EMBL" id="JADCNM010000005">
    <property type="protein sequence ID" value="KAG0482477.1"/>
    <property type="molecule type" value="Genomic_DNA"/>
</dbReference>
<organism evidence="1 2">
    <name type="scientific">Vanilla planifolia</name>
    <name type="common">Vanilla</name>
    <dbReference type="NCBI Taxonomy" id="51239"/>
    <lineage>
        <taxon>Eukaryota</taxon>
        <taxon>Viridiplantae</taxon>
        <taxon>Streptophyta</taxon>
        <taxon>Embryophyta</taxon>
        <taxon>Tracheophyta</taxon>
        <taxon>Spermatophyta</taxon>
        <taxon>Magnoliopsida</taxon>
        <taxon>Liliopsida</taxon>
        <taxon>Asparagales</taxon>
        <taxon>Orchidaceae</taxon>
        <taxon>Vanilloideae</taxon>
        <taxon>Vanilleae</taxon>
        <taxon>Vanilla</taxon>
    </lineage>
</organism>
<evidence type="ECO:0000313" key="1">
    <source>
        <dbReference type="EMBL" id="KAG0482477.1"/>
    </source>
</evidence>
<proteinExistence type="predicted"/>
<sequence length="53" mass="5956">MRYEVGVNLLKVGERETTFKEPTNWIERNAGGCFDGDGDAVQIRSRGVIVENQ</sequence>
<dbReference type="AlphaFoldDB" id="A0A835R9N5"/>
<accession>A0A835R9N5</accession>
<protein>
    <submittedName>
        <fullName evidence="1">Uncharacterized protein</fullName>
    </submittedName>
</protein>
<reference evidence="1 2" key="1">
    <citation type="journal article" date="2020" name="Nat. Food">
        <title>A phased Vanilla planifolia genome enables genetic improvement of flavour and production.</title>
        <authorList>
            <person name="Hasing T."/>
            <person name="Tang H."/>
            <person name="Brym M."/>
            <person name="Khazi F."/>
            <person name="Huang T."/>
            <person name="Chambers A.H."/>
        </authorList>
    </citation>
    <scope>NUCLEOTIDE SEQUENCE [LARGE SCALE GENOMIC DNA]</scope>
    <source>
        <tissue evidence="1">Leaf</tissue>
    </source>
</reference>
<dbReference type="Proteomes" id="UP000639772">
    <property type="component" value="Unassembled WGS sequence"/>
</dbReference>
<name>A0A835R9N5_VANPL</name>
<evidence type="ECO:0000313" key="2">
    <source>
        <dbReference type="Proteomes" id="UP000639772"/>
    </source>
</evidence>
<gene>
    <name evidence="1" type="ORF">HPP92_010561</name>
</gene>
<comment type="caution">
    <text evidence="1">The sequence shown here is derived from an EMBL/GenBank/DDBJ whole genome shotgun (WGS) entry which is preliminary data.</text>
</comment>